<dbReference type="GO" id="GO:0005351">
    <property type="term" value="F:carbohydrate:proton symporter activity"/>
    <property type="evidence" value="ECO:0007669"/>
    <property type="project" value="TreeGrafter"/>
</dbReference>
<feature type="transmembrane region" description="Helical" evidence="6">
    <location>
        <begin position="337"/>
        <end position="357"/>
    </location>
</feature>
<dbReference type="PROSITE" id="PS50850">
    <property type="entry name" value="MFS"/>
    <property type="match status" value="1"/>
</dbReference>
<dbReference type="EMBL" id="MU005768">
    <property type="protein sequence ID" value="KAF2710665.1"/>
    <property type="molecule type" value="Genomic_DNA"/>
</dbReference>
<dbReference type="InterPro" id="IPR036259">
    <property type="entry name" value="MFS_trans_sf"/>
</dbReference>
<feature type="transmembrane region" description="Helical" evidence="6">
    <location>
        <begin position="119"/>
        <end position="142"/>
    </location>
</feature>
<evidence type="ECO:0000256" key="2">
    <source>
        <dbReference type="ARBA" id="ARBA00010992"/>
    </source>
</evidence>
<dbReference type="InterPro" id="IPR005828">
    <property type="entry name" value="MFS_sugar_transport-like"/>
</dbReference>
<feature type="transmembrane region" description="Helical" evidence="6">
    <location>
        <begin position="309"/>
        <end position="330"/>
    </location>
</feature>
<feature type="domain" description="Major facilitator superfamily (MFS) profile" evidence="7">
    <location>
        <begin position="18"/>
        <end position="462"/>
    </location>
</feature>
<reference evidence="8" key="1">
    <citation type="journal article" date="2020" name="Stud. Mycol.">
        <title>101 Dothideomycetes genomes: a test case for predicting lifestyles and emergence of pathogens.</title>
        <authorList>
            <person name="Haridas S."/>
            <person name="Albert R."/>
            <person name="Binder M."/>
            <person name="Bloem J."/>
            <person name="Labutti K."/>
            <person name="Salamov A."/>
            <person name="Andreopoulos B."/>
            <person name="Baker S."/>
            <person name="Barry K."/>
            <person name="Bills G."/>
            <person name="Bluhm B."/>
            <person name="Cannon C."/>
            <person name="Castanera R."/>
            <person name="Culley D."/>
            <person name="Daum C."/>
            <person name="Ezra D."/>
            <person name="Gonzalez J."/>
            <person name="Henrissat B."/>
            <person name="Kuo A."/>
            <person name="Liang C."/>
            <person name="Lipzen A."/>
            <person name="Lutzoni F."/>
            <person name="Magnuson J."/>
            <person name="Mondo S."/>
            <person name="Nolan M."/>
            <person name="Ohm R."/>
            <person name="Pangilinan J."/>
            <person name="Park H.-J."/>
            <person name="Ramirez L."/>
            <person name="Alfaro M."/>
            <person name="Sun H."/>
            <person name="Tritt A."/>
            <person name="Yoshinaga Y."/>
            <person name="Zwiers L.-H."/>
            <person name="Turgeon B."/>
            <person name="Goodwin S."/>
            <person name="Spatafora J."/>
            <person name="Crous P."/>
            <person name="Grigoriev I."/>
        </authorList>
    </citation>
    <scope>NUCLEOTIDE SEQUENCE</scope>
    <source>
        <strain evidence="8">CBS 279.74</strain>
    </source>
</reference>
<name>A0A6G1KDP7_9PLEO</name>
<evidence type="ECO:0000256" key="5">
    <source>
        <dbReference type="ARBA" id="ARBA00023136"/>
    </source>
</evidence>
<evidence type="ECO:0000256" key="4">
    <source>
        <dbReference type="ARBA" id="ARBA00022989"/>
    </source>
</evidence>
<organism evidence="8 9">
    <name type="scientific">Pleomassaria siparia CBS 279.74</name>
    <dbReference type="NCBI Taxonomy" id="1314801"/>
    <lineage>
        <taxon>Eukaryota</taxon>
        <taxon>Fungi</taxon>
        <taxon>Dikarya</taxon>
        <taxon>Ascomycota</taxon>
        <taxon>Pezizomycotina</taxon>
        <taxon>Dothideomycetes</taxon>
        <taxon>Pleosporomycetidae</taxon>
        <taxon>Pleosporales</taxon>
        <taxon>Pleomassariaceae</taxon>
        <taxon>Pleomassaria</taxon>
    </lineage>
</organism>
<keyword evidence="9" id="KW-1185">Reference proteome</keyword>
<dbReference type="InterPro" id="IPR050360">
    <property type="entry name" value="MFS_Sugar_Transporters"/>
</dbReference>
<feature type="transmembrane region" description="Helical" evidence="6">
    <location>
        <begin position="440"/>
        <end position="458"/>
    </location>
</feature>
<feature type="transmembrane region" description="Helical" evidence="6">
    <location>
        <begin position="96"/>
        <end position="113"/>
    </location>
</feature>
<dbReference type="OrthoDB" id="6133115at2759"/>
<feature type="transmembrane region" description="Helical" evidence="6">
    <location>
        <begin position="185"/>
        <end position="207"/>
    </location>
</feature>
<keyword evidence="4 6" id="KW-1133">Transmembrane helix</keyword>
<proteinExistence type="inferred from homology"/>
<protein>
    <submittedName>
        <fullName evidence="8">General substrate transporter</fullName>
    </submittedName>
</protein>
<dbReference type="Pfam" id="PF00083">
    <property type="entry name" value="Sugar_tr"/>
    <property type="match status" value="1"/>
</dbReference>
<dbReference type="Proteomes" id="UP000799428">
    <property type="component" value="Unassembled WGS sequence"/>
</dbReference>
<accession>A0A6G1KDP7</accession>
<evidence type="ECO:0000256" key="6">
    <source>
        <dbReference type="SAM" id="Phobius"/>
    </source>
</evidence>
<feature type="transmembrane region" description="Helical" evidence="6">
    <location>
        <begin position="405"/>
        <end position="428"/>
    </location>
</feature>
<dbReference type="InterPro" id="IPR020846">
    <property type="entry name" value="MFS_dom"/>
</dbReference>
<comment type="similarity">
    <text evidence="2">Belongs to the major facilitator superfamily. Sugar transporter (TC 2.A.1.1) family.</text>
</comment>
<keyword evidence="3 6" id="KW-0812">Transmembrane</keyword>
<dbReference type="AlphaFoldDB" id="A0A6G1KDP7"/>
<feature type="transmembrane region" description="Helical" evidence="6">
    <location>
        <begin position="273"/>
        <end position="297"/>
    </location>
</feature>
<gene>
    <name evidence="8" type="ORF">K504DRAFT_428860</name>
</gene>
<evidence type="ECO:0000259" key="7">
    <source>
        <dbReference type="PROSITE" id="PS50850"/>
    </source>
</evidence>
<evidence type="ECO:0000313" key="8">
    <source>
        <dbReference type="EMBL" id="KAF2710665.1"/>
    </source>
</evidence>
<feature type="transmembrane region" description="Helical" evidence="6">
    <location>
        <begin position="154"/>
        <end position="173"/>
    </location>
</feature>
<comment type="subcellular location">
    <subcellularLocation>
        <location evidence="1">Membrane</location>
        <topology evidence="1">Multi-pass membrane protein</topology>
    </subcellularLocation>
</comment>
<evidence type="ECO:0000256" key="3">
    <source>
        <dbReference type="ARBA" id="ARBA00022692"/>
    </source>
</evidence>
<evidence type="ECO:0000256" key="1">
    <source>
        <dbReference type="ARBA" id="ARBA00004141"/>
    </source>
</evidence>
<dbReference type="GO" id="GO:0016020">
    <property type="term" value="C:membrane"/>
    <property type="evidence" value="ECO:0007669"/>
    <property type="project" value="UniProtKB-SubCell"/>
</dbReference>
<evidence type="ECO:0000313" key="9">
    <source>
        <dbReference type="Proteomes" id="UP000799428"/>
    </source>
</evidence>
<keyword evidence="5 6" id="KW-0472">Membrane</keyword>
<feature type="transmembrane region" description="Helical" evidence="6">
    <location>
        <begin position="69"/>
        <end position="89"/>
    </location>
</feature>
<dbReference type="SUPFAM" id="SSF103473">
    <property type="entry name" value="MFS general substrate transporter"/>
    <property type="match status" value="1"/>
</dbReference>
<dbReference type="PANTHER" id="PTHR48022:SF10">
    <property type="entry name" value="MAJOR FACILITATOR SUPERFAMILY (MFS) PROFILE DOMAIN-CONTAINING PROTEIN"/>
    <property type="match status" value="1"/>
</dbReference>
<feature type="transmembrane region" description="Helical" evidence="6">
    <location>
        <begin position="369"/>
        <end position="393"/>
    </location>
</feature>
<dbReference type="FunFam" id="1.20.1250.20:FF:000078">
    <property type="entry name" value="MFS maltose transporter, putative"/>
    <property type="match status" value="1"/>
</dbReference>
<dbReference type="PANTHER" id="PTHR48022">
    <property type="entry name" value="PLASTIDIC GLUCOSE TRANSPORTER 4"/>
    <property type="match status" value="1"/>
</dbReference>
<dbReference type="Gene3D" id="1.20.1250.20">
    <property type="entry name" value="MFS general substrate transporter like domains"/>
    <property type="match status" value="1"/>
</dbReference>
<sequence>MANVKGESWVAHKHLFLACGVMILSPFQYGIDFGMIGGLQAMVGFLKVFGYATPITKIGYNLTTERQQLISSLMTLGAFISSGFAGVAANKFGRRACLGLACGVCCVANIIMMTTTNIIALYIGRLTIGFANGYFMCFSQLYIQESSVAQYRGLFLTGFQFFTSFGTLIGTIVDWATAKRPDKSSYLIPLGLIYVVPSILFVSMFLIPESPRWLILQGRYEEGVKALAWLRPEGSDVEAEAFDIRAAIEREKEMSSGIGPLDMIRNPVDRRRTILAVCAVTLQASSGSMFIIAYKAYFFTIAKVSDPFAMTNVLSCIGIIAIIANALIIVKYGRRRVLLITGLLVCGILQLIIAVVYTKKPGTKDTGRVIVALSCLYMFSYNGMISTYAWLAGGEIPTQRLRSHTFGLAAAVGFFFAWLTTFTAPYFINAAALNWGPRYGFIWFPSCVIAATWVFFFLPEVKNRTLEEIDEMFEAKLPARKFKGYKCVGVASAMDGGVKGGRRSGERDEKRDLDIEVLTSEKVMTETNVTKE</sequence>